<feature type="domain" description="Nose resistant-to-fluoxetine protein N-terminal" evidence="2">
    <location>
        <begin position="62"/>
        <end position="194"/>
    </location>
</feature>
<evidence type="ECO:0000313" key="3">
    <source>
        <dbReference type="EMBL" id="GFQ82232.1"/>
    </source>
</evidence>
<feature type="transmembrane region" description="Helical" evidence="1">
    <location>
        <begin position="478"/>
        <end position="502"/>
    </location>
</feature>
<feature type="transmembrane region" description="Helical" evidence="1">
    <location>
        <begin position="385"/>
        <end position="403"/>
    </location>
</feature>
<keyword evidence="1" id="KW-1133">Transmembrane helix</keyword>
<dbReference type="PANTHER" id="PTHR11161">
    <property type="entry name" value="O-ACYLTRANSFERASE"/>
    <property type="match status" value="1"/>
</dbReference>
<feature type="transmembrane region" description="Helical" evidence="1">
    <location>
        <begin position="522"/>
        <end position="542"/>
    </location>
</feature>
<dbReference type="PANTHER" id="PTHR11161:SF0">
    <property type="entry name" value="O-ACYLTRANSFERASE LIKE PROTEIN"/>
    <property type="match status" value="1"/>
</dbReference>
<keyword evidence="1" id="KW-0472">Membrane</keyword>
<gene>
    <name evidence="3" type="primary">nrf-6</name>
    <name evidence="3" type="ORF">TNCT_105301</name>
</gene>
<keyword evidence="1" id="KW-0812">Transmembrane</keyword>
<accession>A0A8X6HVN0</accession>
<comment type="caution">
    <text evidence="3">The sequence shown here is derived from an EMBL/GenBank/DDBJ whole genome shotgun (WGS) entry which is preliminary data.</text>
</comment>
<feature type="transmembrane region" description="Helical" evidence="1">
    <location>
        <begin position="338"/>
        <end position="364"/>
    </location>
</feature>
<dbReference type="Proteomes" id="UP000887116">
    <property type="component" value="Unassembled WGS sequence"/>
</dbReference>
<dbReference type="OrthoDB" id="10006435at2759"/>
<feature type="transmembrane region" description="Helical" evidence="1">
    <location>
        <begin position="206"/>
        <end position="227"/>
    </location>
</feature>
<feature type="transmembrane region" description="Helical" evidence="1">
    <location>
        <begin position="594"/>
        <end position="613"/>
    </location>
</feature>
<dbReference type="Pfam" id="PF01757">
    <property type="entry name" value="Acyl_transf_3"/>
    <property type="match status" value="1"/>
</dbReference>
<dbReference type="GO" id="GO:0016747">
    <property type="term" value="F:acyltransferase activity, transferring groups other than amino-acyl groups"/>
    <property type="evidence" value="ECO:0007669"/>
    <property type="project" value="InterPro"/>
</dbReference>
<organism evidence="3 4">
    <name type="scientific">Trichonephila clavata</name>
    <name type="common">Joro spider</name>
    <name type="synonym">Nephila clavata</name>
    <dbReference type="NCBI Taxonomy" id="2740835"/>
    <lineage>
        <taxon>Eukaryota</taxon>
        <taxon>Metazoa</taxon>
        <taxon>Ecdysozoa</taxon>
        <taxon>Arthropoda</taxon>
        <taxon>Chelicerata</taxon>
        <taxon>Arachnida</taxon>
        <taxon>Araneae</taxon>
        <taxon>Araneomorphae</taxon>
        <taxon>Entelegynae</taxon>
        <taxon>Araneoidea</taxon>
        <taxon>Nephilidae</taxon>
        <taxon>Trichonephila</taxon>
    </lineage>
</organism>
<feature type="transmembrane region" description="Helical" evidence="1">
    <location>
        <begin position="296"/>
        <end position="318"/>
    </location>
</feature>
<dbReference type="AlphaFoldDB" id="A0A8X6HVN0"/>
<evidence type="ECO:0000313" key="4">
    <source>
        <dbReference type="Proteomes" id="UP000887116"/>
    </source>
</evidence>
<evidence type="ECO:0000259" key="2">
    <source>
        <dbReference type="SMART" id="SM00703"/>
    </source>
</evidence>
<name>A0A8X6HVN0_TRICU</name>
<feature type="transmembrane region" description="Helical" evidence="1">
    <location>
        <begin position="554"/>
        <end position="574"/>
    </location>
</feature>
<dbReference type="InterPro" id="IPR002656">
    <property type="entry name" value="Acyl_transf_3_dom"/>
</dbReference>
<dbReference type="InterPro" id="IPR052728">
    <property type="entry name" value="O2_lipid_transport_reg"/>
</dbReference>
<reference evidence="3" key="1">
    <citation type="submission" date="2020-07" db="EMBL/GenBank/DDBJ databases">
        <title>Multicomponent nature underlies the extraordinary mechanical properties of spider dragline silk.</title>
        <authorList>
            <person name="Kono N."/>
            <person name="Nakamura H."/>
            <person name="Mori M."/>
            <person name="Yoshida Y."/>
            <person name="Ohtoshi R."/>
            <person name="Malay A.D."/>
            <person name="Moran D.A.P."/>
            <person name="Tomita M."/>
            <person name="Numata K."/>
            <person name="Arakawa K."/>
        </authorList>
    </citation>
    <scope>NUCLEOTIDE SEQUENCE</scope>
</reference>
<feature type="transmembrane region" description="Helical" evidence="1">
    <location>
        <begin position="455"/>
        <end position="471"/>
    </location>
</feature>
<sequence length="618" mass="69561">MGESLKTKTTFARCFVYATFFLLFNQAHAATTNRHLIGNLTAPYVAFLDDIYYNLEGGEKISDACKADTRKLIELAREDDISALKVLDADGKASSGILEGAVNFIGHYSECVNTVVQLKENSWKPKYCLISFNVSATFHQEEIPHASWKVLTEQSKPPTIGLCVPQSCTVDDVQHATTTSLHDNFEGIDGNVNTCHGNPTGFEKDVGAIIILCFFILLIVLSIIGTVRDFMLDHKRREEAQKNTSQYTDKDKSVSTIELCQKEESKNPSLLDQCLIAFSLKTNAQKIFALGRGENISVINGIKFLSMATVIFGHTYSFGTQNLFILNPGAMQQAPKNFVTQVFANGTLIVDNFFLISGFLVGYVTLKALEKRTNFPWLYFYFHRYFRLTPLFIAVVMFSGYHLRYISSGPDWLKSIEMYDEWCKSNGWLNALYLHNFIHTENMCLSHTWYLANDFQMYFIAPFILIPLSRYPKIGKVVLALFLTATCLTTALITGLNNYPAIPYLSNIVPLDVVNEYYKYVYIKPYCRMGPYIVGIGLAYFIQHRKELNIKRTTAALLWCLSTAAGLTVIYLMWPANKGTLPTAAEAAAYSALARTVWSLCIAWLIVACHYGYGGNYI</sequence>
<keyword evidence="4" id="KW-1185">Reference proteome</keyword>
<dbReference type="Pfam" id="PF20146">
    <property type="entry name" value="NRF"/>
    <property type="match status" value="1"/>
</dbReference>
<proteinExistence type="predicted"/>
<dbReference type="SMART" id="SM00703">
    <property type="entry name" value="NRF"/>
    <property type="match status" value="1"/>
</dbReference>
<dbReference type="EMBL" id="BMAO01002652">
    <property type="protein sequence ID" value="GFQ82232.1"/>
    <property type="molecule type" value="Genomic_DNA"/>
</dbReference>
<evidence type="ECO:0000256" key="1">
    <source>
        <dbReference type="SAM" id="Phobius"/>
    </source>
</evidence>
<protein>
    <submittedName>
        <fullName evidence="3">Nose resistant to fluoxetine protein 6</fullName>
    </submittedName>
</protein>
<dbReference type="InterPro" id="IPR006621">
    <property type="entry name" value="Nose-resist-to-fluoxetine_N"/>
</dbReference>